<dbReference type="SUPFAM" id="SSF51261">
    <property type="entry name" value="Duplicated hybrid motif"/>
    <property type="match status" value="1"/>
</dbReference>
<evidence type="ECO:0000259" key="2">
    <source>
        <dbReference type="Pfam" id="PF01551"/>
    </source>
</evidence>
<feature type="domain" description="M23ase beta-sheet core" evidence="2">
    <location>
        <begin position="155"/>
        <end position="249"/>
    </location>
</feature>
<sequence>MGNYNSHYENYYSMLSEKKNINKNAGYYNNTKTKEKPKSSFIVRRVIQELTGCLCLFVVLTSCKYINTPKTQQFYRYSKELVNKNYDFKNIYNSITSKSIETWRNDAENYIDKVKSKLTGTQGIKEKTMGNFANPVEGKIVKKYGESKEGIPHKMEKGIVMEVKVPSEVKSSFQGTVKSVGEDKEVGQYVLISHEDGLETKYSALEEIAVSENQKITKGEVIGKITSDIQDSKGYVFFQLLYMGEEKNPEEYIQFKTE</sequence>
<dbReference type="InterPro" id="IPR050570">
    <property type="entry name" value="Cell_wall_metabolism_enzyme"/>
</dbReference>
<dbReference type="STRING" id="1121298.SAMN05444401_0748"/>
<dbReference type="GO" id="GO:0004222">
    <property type="term" value="F:metalloendopeptidase activity"/>
    <property type="evidence" value="ECO:0007669"/>
    <property type="project" value="TreeGrafter"/>
</dbReference>
<reference evidence="3 4" key="1">
    <citation type="submission" date="2016-11" db="EMBL/GenBank/DDBJ databases">
        <authorList>
            <person name="Jaros S."/>
            <person name="Januszkiewicz K."/>
            <person name="Wedrychowicz H."/>
        </authorList>
    </citation>
    <scope>NUCLEOTIDE SEQUENCE [LARGE SCALE GENOMIC DNA]</scope>
    <source>
        <strain evidence="3 4">DSM 21864</strain>
    </source>
</reference>
<dbReference type="CDD" id="cd12797">
    <property type="entry name" value="M23_peptidase"/>
    <property type="match status" value="1"/>
</dbReference>
<organism evidence="3 4">
    <name type="scientific">Clostridium amylolyticum</name>
    <dbReference type="NCBI Taxonomy" id="1121298"/>
    <lineage>
        <taxon>Bacteria</taxon>
        <taxon>Bacillati</taxon>
        <taxon>Bacillota</taxon>
        <taxon>Clostridia</taxon>
        <taxon>Eubacteriales</taxon>
        <taxon>Clostridiaceae</taxon>
        <taxon>Clostridium</taxon>
    </lineage>
</organism>
<dbReference type="InterPro" id="IPR016047">
    <property type="entry name" value="M23ase_b-sheet_dom"/>
</dbReference>
<dbReference type="PANTHER" id="PTHR21666:SF289">
    <property type="entry name" value="L-ALA--D-GLU ENDOPEPTIDASE"/>
    <property type="match status" value="1"/>
</dbReference>
<name>A0A1M6BG29_9CLOT</name>
<dbReference type="Pfam" id="PF01551">
    <property type="entry name" value="Peptidase_M23"/>
    <property type="match status" value="1"/>
</dbReference>
<evidence type="ECO:0000313" key="3">
    <source>
        <dbReference type="EMBL" id="SHI47443.1"/>
    </source>
</evidence>
<gene>
    <name evidence="3" type="ORF">SAMN05444401_0748</name>
</gene>
<dbReference type="InterPro" id="IPR011055">
    <property type="entry name" value="Dup_hybrid_motif"/>
</dbReference>
<dbReference type="AlphaFoldDB" id="A0A1M6BG29"/>
<dbReference type="Proteomes" id="UP000184080">
    <property type="component" value="Unassembled WGS sequence"/>
</dbReference>
<dbReference type="EMBL" id="FQZO01000001">
    <property type="protein sequence ID" value="SHI47443.1"/>
    <property type="molecule type" value="Genomic_DNA"/>
</dbReference>
<dbReference type="Gene3D" id="2.70.70.10">
    <property type="entry name" value="Glucose Permease (Domain IIA)"/>
    <property type="match status" value="1"/>
</dbReference>
<dbReference type="RefSeq" id="WP_073003850.1">
    <property type="nucleotide sequence ID" value="NZ_FQZO01000001.1"/>
</dbReference>
<dbReference type="PANTHER" id="PTHR21666">
    <property type="entry name" value="PEPTIDASE-RELATED"/>
    <property type="match status" value="1"/>
</dbReference>
<protein>
    <submittedName>
        <fullName evidence="3">Peptidase family M23</fullName>
    </submittedName>
</protein>
<evidence type="ECO:0000256" key="1">
    <source>
        <dbReference type="ARBA" id="ARBA00022729"/>
    </source>
</evidence>
<dbReference type="OrthoDB" id="2083169at2"/>
<keyword evidence="1" id="KW-0732">Signal</keyword>
<accession>A0A1M6BG29</accession>
<evidence type="ECO:0000313" key="4">
    <source>
        <dbReference type="Proteomes" id="UP000184080"/>
    </source>
</evidence>
<proteinExistence type="predicted"/>
<keyword evidence="4" id="KW-1185">Reference proteome</keyword>